<gene>
    <name evidence="1" type="ORF">BN973_05687</name>
</gene>
<dbReference type="STRING" id="47839.BN973_05687"/>
<name>A0A024K5F7_9MYCO</name>
<dbReference type="AlphaFoldDB" id="A0A024K5F7"/>
<proteinExistence type="predicted"/>
<reference evidence="1" key="1">
    <citation type="journal article" date="2014" name="Genome Announc.">
        <title>Draft Genome Sequence of Mycobacterium triplex DSM 44626.</title>
        <authorList>
            <person name="Sassi M."/>
            <person name="Croce O."/>
            <person name="Robert C."/>
            <person name="Raoult D."/>
            <person name="Drancourt M."/>
        </authorList>
    </citation>
    <scope>NUCLEOTIDE SEQUENCE [LARGE SCALE GENOMIC DNA]</scope>
    <source>
        <strain evidence="1">DSM 44626</strain>
    </source>
</reference>
<dbReference type="HOGENOM" id="CLU_2700855_0_0_11"/>
<dbReference type="EMBL" id="HG964447">
    <property type="protein sequence ID" value="CDO91280.1"/>
    <property type="molecule type" value="Genomic_DNA"/>
</dbReference>
<evidence type="ECO:0000313" key="1">
    <source>
        <dbReference type="EMBL" id="CDO91280.1"/>
    </source>
</evidence>
<protein>
    <submittedName>
        <fullName evidence="1">Uncharacterized protein</fullName>
    </submittedName>
</protein>
<organism evidence="1">
    <name type="scientific">Mycobacterium triplex</name>
    <dbReference type="NCBI Taxonomy" id="47839"/>
    <lineage>
        <taxon>Bacteria</taxon>
        <taxon>Bacillati</taxon>
        <taxon>Actinomycetota</taxon>
        <taxon>Actinomycetes</taxon>
        <taxon>Mycobacteriales</taxon>
        <taxon>Mycobacteriaceae</taxon>
        <taxon>Mycobacterium</taxon>
        <taxon>Mycobacterium simiae complex</taxon>
    </lineage>
</organism>
<dbReference type="Proteomes" id="UP000028880">
    <property type="component" value="Unassembled WGS sequence"/>
</dbReference>
<sequence>MVSQQYYRYPFMVSAKLLPPARPRRDAASALALDLDVLLPVPYRVRHCVIHWYADYLTLAMGHLWLLTISRTP</sequence>
<accession>A0A024K5F7</accession>
<reference evidence="1" key="2">
    <citation type="submission" date="2014-04" db="EMBL/GenBank/DDBJ databases">
        <authorList>
            <person name="Xu Y.W."/>
            <person name="Yang Q."/>
        </authorList>
    </citation>
    <scope>NUCLEOTIDE SEQUENCE</scope>
    <source>
        <strain evidence="1">DSM 44626</strain>
    </source>
</reference>